<accession>A0A6G3ZZG1</accession>
<reference evidence="2" key="1">
    <citation type="submission" date="2020-02" db="EMBL/GenBank/DDBJ databases">
        <authorList>
            <person name="Shen X.-R."/>
            <person name="Zhang Y.-X."/>
        </authorList>
    </citation>
    <scope>NUCLEOTIDE SEQUENCE</scope>
    <source>
        <strain evidence="2">SYP-B3998</strain>
    </source>
</reference>
<keyword evidence="1" id="KW-0472">Membrane</keyword>
<evidence type="ECO:0000313" key="2">
    <source>
        <dbReference type="EMBL" id="NEW06969.1"/>
    </source>
</evidence>
<sequence length="69" mass="8084">MNADLLVFGLFLLIVGSDKIPDRQLSNFWQLVLMHLIVFLIFVLIFVYDLCHDHCSDLCSDLCSDHYFF</sequence>
<keyword evidence="1" id="KW-1133">Transmembrane helix</keyword>
<organism evidence="2">
    <name type="scientific">Paenibacillus sp. SYP-B3998</name>
    <dbReference type="NCBI Taxonomy" id="2678564"/>
    <lineage>
        <taxon>Bacteria</taxon>
        <taxon>Bacillati</taxon>
        <taxon>Bacillota</taxon>
        <taxon>Bacilli</taxon>
        <taxon>Bacillales</taxon>
        <taxon>Paenibacillaceae</taxon>
        <taxon>Paenibacillus</taxon>
    </lineage>
</organism>
<proteinExistence type="predicted"/>
<evidence type="ECO:0000256" key="1">
    <source>
        <dbReference type="SAM" id="Phobius"/>
    </source>
</evidence>
<gene>
    <name evidence="2" type="ORF">GK047_13240</name>
</gene>
<dbReference type="EMBL" id="JAAIKC010000004">
    <property type="protein sequence ID" value="NEW06969.1"/>
    <property type="molecule type" value="Genomic_DNA"/>
</dbReference>
<dbReference type="RefSeq" id="WP_163947046.1">
    <property type="nucleotide sequence ID" value="NZ_JAAIKC010000004.1"/>
</dbReference>
<comment type="caution">
    <text evidence="2">The sequence shown here is derived from an EMBL/GenBank/DDBJ whole genome shotgun (WGS) entry which is preliminary data.</text>
</comment>
<feature type="transmembrane region" description="Helical" evidence="1">
    <location>
        <begin position="27"/>
        <end position="48"/>
    </location>
</feature>
<keyword evidence="1" id="KW-0812">Transmembrane</keyword>
<dbReference type="AlphaFoldDB" id="A0A6G3ZZG1"/>
<name>A0A6G3ZZG1_9BACL</name>
<protein>
    <submittedName>
        <fullName evidence="2">Uncharacterized protein</fullName>
    </submittedName>
</protein>